<dbReference type="RefSeq" id="WP_145067227.1">
    <property type="nucleotide sequence ID" value="NZ_CP036287.1"/>
</dbReference>
<evidence type="ECO:0000313" key="1">
    <source>
        <dbReference type="EMBL" id="QDU68319.1"/>
    </source>
</evidence>
<dbReference type="AlphaFoldDB" id="A0A518BMV8"/>
<evidence type="ECO:0000313" key="2">
    <source>
        <dbReference type="Proteomes" id="UP000316921"/>
    </source>
</evidence>
<dbReference type="KEGG" id="pbap:Pla133_34150"/>
<dbReference type="Proteomes" id="UP000316921">
    <property type="component" value="Chromosome"/>
</dbReference>
<accession>A0A518BMV8</accession>
<keyword evidence="2" id="KW-1185">Reference proteome</keyword>
<gene>
    <name evidence="1" type="ORF">Pla133_34150</name>
</gene>
<dbReference type="EMBL" id="CP036287">
    <property type="protein sequence ID" value="QDU68319.1"/>
    <property type="molecule type" value="Genomic_DNA"/>
</dbReference>
<sequence>MRALGEQVRGARAVDDRWTSRNRRNHLVLLSCQQSAEWGGDPRVDPCGADPCGAAAEALASDLGRALLRVDSGAVAACWDESVQQALAELLYTAEVEGAVLLFIGAERLFGLASDVVDGKGRAVDVRHTDPLSRIFEDFGGLTILASTLPEEFGPEVARSLDLIVELGGGAAAS</sequence>
<name>A0A518BMV8_9BACT</name>
<protein>
    <submittedName>
        <fullName evidence="1">Uncharacterized protein</fullName>
    </submittedName>
</protein>
<proteinExistence type="predicted"/>
<organism evidence="1 2">
    <name type="scientific">Engelhardtia mirabilis</name>
    <dbReference type="NCBI Taxonomy" id="2528011"/>
    <lineage>
        <taxon>Bacteria</taxon>
        <taxon>Pseudomonadati</taxon>
        <taxon>Planctomycetota</taxon>
        <taxon>Planctomycetia</taxon>
        <taxon>Planctomycetia incertae sedis</taxon>
        <taxon>Engelhardtia</taxon>
    </lineage>
</organism>
<reference evidence="1 2" key="1">
    <citation type="submission" date="2019-02" db="EMBL/GenBank/DDBJ databases">
        <title>Deep-cultivation of Planctomycetes and their phenomic and genomic characterization uncovers novel biology.</title>
        <authorList>
            <person name="Wiegand S."/>
            <person name="Jogler M."/>
            <person name="Boedeker C."/>
            <person name="Pinto D."/>
            <person name="Vollmers J."/>
            <person name="Rivas-Marin E."/>
            <person name="Kohn T."/>
            <person name="Peeters S.H."/>
            <person name="Heuer A."/>
            <person name="Rast P."/>
            <person name="Oberbeckmann S."/>
            <person name="Bunk B."/>
            <person name="Jeske O."/>
            <person name="Meyerdierks A."/>
            <person name="Storesund J.E."/>
            <person name="Kallscheuer N."/>
            <person name="Luecker S."/>
            <person name="Lage O.M."/>
            <person name="Pohl T."/>
            <person name="Merkel B.J."/>
            <person name="Hornburger P."/>
            <person name="Mueller R.-W."/>
            <person name="Bruemmer F."/>
            <person name="Labrenz M."/>
            <person name="Spormann A.M."/>
            <person name="Op den Camp H."/>
            <person name="Overmann J."/>
            <person name="Amann R."/>
            <person name="Jetten M.S.M."/>
            <person name="Mascher T."/>
            <person name="Medema M.H."/>
            <person name="Devos D.P."/>
            <person name="Kaster A.-K."/>
            <person name="Ovreas L."/>
            <person name="Rohde M."/>
            <person name="Galperin M.Y."/>
            <person name="Jogler C."/>
        </authorList>
    </citation>
    <scope>NUCLEOTIDE SEQUENCE [LARGE SCALE GENOMIC DNA]</scope>
    <source>
        <strain evidence="1 2">Pla133</strain>
    </source>
</reference>